<name>A0A4R8RV80_COLTR</name>
<dbReference type="PANTHER" id="PTHR24321:SF8">
    <property type="entry name" value="ESTRADIOL 17-BETA-DEHYDROGENASE 8-RELATED"/>
    <property type="match status" value="1"/>
</dbReference>
<dbReference type="STRING" id="5466.A0A4R8RV80"/>
<accession>A0A4R8RV80</accession>
<evidence type="ECO:0000256" key="3">
    <source>
        <dbReference type="ARBA" id="ARBA00023002"/>
    </source>
</evidence>
<evidence type="ECO:0000313" key="5">
    <source>
        <dbReference type="Proteomes" id="UP000295703"/>
    </source>
</evidence>
<evidence type="ECO:0000256" key="1">
    <source>
        <dbReference type="ARBA" id="ARBA00006484"/>
    </source>
</evidence>
<dbReference type="AlphaFoldDB" id="A0A4R8RV80"/>
<dbReference type="InterPro" id="IPR020904">
    <property type="entry name" value="Sc_DH/Rdtase_CS"/>
</dbReference>
<dbReference type="InterPro" id="IPR002347">
    <property type="entry name" value="SDR_fam"/>
</dbReference>
<dbReference type="InterPro" id="IPR036291">
    <property type="entry name" value="NAD(P)-bd_dom_sf"/>
</dbReference>
<dbReference type="PRINTS" id="PR00080">
    <property type="entry name" value="SDRFAMILY"/>
</dbReference>
<dbReference type="CDD" id="cd05233">
    <property type="entry name" value="SDR_c"/>
    <property type="match status" value="1"/>
</dbReference>
<dbReference type="PROSITE" id="PS00061">
    <property type="entry name" value="ADH_SHORT"/>
    <property type="match status" value="1"/>
</dbReference>
<keyword evidence="3" id="KW-0560">Oxidoreductase</keyword>
<dbReference type="EMBL" id="RYZW01000023">
    <property type="protein sequence ID" value="TDZ65099.1"/>
    <property type="molecule type" value="Genomic_DNA"/>
</dbReference>
<dbReference type="PANTHER" id="PTHR24321">
    <property type="entry name" value="DEHYDROGENASES, SHORT CHAIN"/>
    <property type="match status" value="1"/>
</dbReference>
<protein>
    <submittedName>
        <fullName evidence="4">Levodione reductase</fullName>
    </submittedName>
</protein>
<dbReference type="SUPFAM" id="SSF51735">
    <property type="entry name" value="NAD(P)-binding Rossmann-fold domains"/>
    <property type="match status" value="1"/>
</dbReference>
<proteinExistence type="inferred from homology"/>
<comment type="caution">
    <text evidence="4">The sequence shown here is derived from an EMBL/GenBank/DDBJ whole genome shotgun (WGS) entry which is preliminary data.</text>
</comment>
<dbReference type="PRINTS" id="PR00081">
    <property type="entry name" value="GDHRDH"/>
</dbReference>
<dbReference type="Gene3D" id="3.40.50.720">
    <property type="entry name" value="NAD(P)-binding Rossmann-like Domain"/>
    <property type="match status" value="1"/>
</dbReference>
<dbReference type="GO" id="GO:0016491">
    <property type="term" value="F:oxidoreductase activity"/>
    <property type="evidence" value="ECO:0007669"/>
    <property type="project" value="UniProtKB-KW"/>
</dbReference>
<comment type="similarity">
    <text evidence="1">Belongs to the short-chain dehydrogenases/reductases (SDR) family.</text>
</comment>
<dbReference type="FunFam" id="3.40.50.720:FF:000084">
    <property type="entry name" value="Short-chain dehydrogenase reductase"/>
    <property type="match status" value="1"/>
</dbReference>
<evidence type="ECO:0000256" key="2">
    <source>
        <dbReference type="ARBA" id="ARBA00022857"/>
    </source>
</evidence>
<dbReference type="Pfam" id="PF13561">
    <property type="entry name" value="adh_short_C2"/>
    <property type="match status" value="1"/>
</dbReference>
<evidence type="ECO:0000313" key="4">
    <source>
        <dbReference type="EMBL" id="TDZ65099.1"/>
    </source>
</evidence>
<dbReference type="Proteomes" id="UP000295703">
    <property type="component" value="Unassembled WGS sequence"/>
</dbReference>
<gene>
    <name evidence="4" type="primary">lvr-2</name>
    <name evidence="4" type="ORF">CTRI78_v003601</name>
</gene>
<organism evidence="4 5">
    <name type="scientific">Colletotrichum trifolii</name>
    <dbReference type="NCBI Taxonomy" id="5466"/>
    <lineage>
        <taxon>Eukaryota</taxon>
        <taxon>Fungi</taxon>
        <taxon>Dikarya</taxon>
        <taxon>Ascomycota</taxon>
        <taxon>Pezizomycotina</taxon>
        <taxon>Sordariomycetes</taxon>
        <taxon>Hypocreomycetidae</taxon>
        <taxon>Glomerellales</taxon>
        <taxon>Glomerellaceae</taxon>
        <taxon>Colletotrichum</taxon>
        <taxon>Colletotrichum orbiculare species complex</taxon>
    </lineage>
</organism>
<keyword evidence="2" id="KW-0521">NADP</keyword>
<reference evidence="4 5" key="1">
    <citation type="submission" date="2018-12" db="EMBL/GenBank/DDBJ databases">
        <title>Genome sequence and assembly of Colletotrichum trifolii.</title>
        <authorList>
            <person name="Gan P."/>
            <person name="Shirasu K."/>
        </authorList>
    </citation>
    <scope>NUCLEOTIDE SEQUENCE [LARGE SCALE GENOMIC DNA]</scope>
    <source>
        <strain evidence="4 5">543-2</strain>
    </source>
</reference>
<keyword evidence="5" id="KW-1185">Reference proteome</keyword>
<sequence>MADPYPFKNKVIAITGASRGTGLALARYLLVRGATVSMCSTTEQNLAAALEGIERDLPDAKGRVMTAVVDIAKHETVKSWIEKTVEKFGKLDGAANVAAVEQRQIFPIQDLDPKYFSDLLYTNVVGTFLSMKEEIPNMKDGGSIVNVGSITSTYASAGVSAYVASKHAIVGITKVAAFECAKRQIRVNTVNPGCIDTEMMHKPFESPDGQFHLDADKVPCLTRRLAEDWEVAAAIAFLLGDEGRFVNKSSWAVDGGWLEGNFSEGM</sequence>